<comment type="similarity">
    <text evidence="5">Belongs to the SAT4 family.</text>
</comment>
<evidence type="ECO:0000256" key="3">
    <source>
        <dbReference type="ARBA" id="ARBA00022989"/>
    </source>
</evidence>
<evidence type="ECO:0000259" key="8">
    <source>
        <dbReference type="Pfam" id="PF20684"/>
    </source>
</evidence>
<reference evidence="9 10" key="1">
    <citation type="journal article" date="2020" name="Genomics">
        <title>Complete, high-quality genomes from long-read metagenomic sequencing of two wolf lichen thalli reveals enigmatic genome architecture.</title>
        <authorList>
            <person name="McKenzie S.K."/>
            <person name="Walston R.F."/>
            <person name="Allen J.L."/>
        </authorList>
    </citation>
    <scope>NUCLEOTIDE SEQUENCE [LARGE SCALE GENOMIC DNA]</scope>
    <source>
        <strain evidence="9">WasteWater2</strain>
    </source>
</reference>
<evidence type="ECO:0000313" key="10">
    <source>
        <dbReference type="Proteomes" id="UP000578531"/>
    </source>
</evidence>
<evidence type="ECO:0000256" key="1">
    <source>
        <dbReference type="ARBA" id="ARBA00004141"/>
    </source>
</evidence>
<comment type="subcellular location">
    <subcellularLocation>
        <location evidence="1">Membrane</location>
        <topology evidence="1">Multi-pass membrane protein</topology>
    </subcellularLocation>
</comment>
<dbReference type="PANTHER" id="PTHR33048:SF55">
    <property type="entry name" value="INTEGRAL MEMBRANE PROTEIN"/>
    <property type="match status" value="1"/>
</dbReference>
<feature type="transmembrane region" description="Helical" evidence="7">
    <location>
        <begin position="172"/>
        <end position="195"/>
    </location>
</feature>
<evidence type="ECO:0000256" key="6">
    <source>
        <dbReference type="SAM" id="MobiDB-lite"/>
    </source>
</evidence>
<keyword evidence="4 7" id="KW-0472">Membrane</keyword>
<evidence type="ECO:0000256" key="4">
    <source>
        <dbReference type="ARBA" id="ARBA00023136"/>
    </source>
</evidence>
<proteinExistence type="inferred from homology"/>
<protein>
    <recommendedName>
        <fullName evidence="8">Rhodopsin domain-containing protein</fullName>
    </recommendedName>
</protein>
<keyword evidence="2 7" id="KW-0812">Transmembrane</keyword>
<feature type="transmembrane region" description="Helical" evidence="7">
    <location>
        <begin position="207"/>
        <end position="227"/>
    </location>
</feature>
<evidence type="ECO:0000256" key="2">
    <source>
        <dbReference type="ARBA" id="ARBA00022692"/>
    </source>
</evidence>
<dbReference type="Proteomes" id="UP000578531">
    <property type="component" value="Unassembled WGS sequence"/>
</dbReference>
<evidence type="ECO:0000313" key="9">
    <source>
        <dbReference type="EMBL" id="KAF6231865.1"/>
    </source>
</evidence>
<dbReference type="InterPro" id="IPR049326">
    <property type="entry name" value="Rhodopsin_dom_fungi"/>
</dbReference>
<keyword evidence="3 7" id="KW-1133">Transmembrane helix</keyword>
<dbReference type="Pfam" id="PF20684">
    <property type="entry name" value="Fung_rhodopsin"/>
    <property type="match status" value="1"/>
</dbReference>
<dbReference type="GeneID" id="59291596"/>
<keyword evidence="10" id="KW-1185">Reference proteome</keyword>
<feature type="region of interest" description="Disordered" evidence="6">
    <location>
        <begin position="379"/>
        <end position="406"/>
    </location>
</feature>
<feature type="transmembrane region" description="Helical" evidence="7">
    <location>
        <begin position="94"/>
        <end position="118"/>
    </location>
</feature>
<accession>A0A8H6FNN4</accession>
<feature type="domain" description="Rhodopsin" evidence="8">
    <location>
        <begin position="36"/>
        <end position="271"/>
    </location>
</feature>
<gene>
    <name evidence="9" type="ORF">HO173_009948</name>
</gene>
<dbReference type="GO" id="GO:0016020">
    <property type="term" value="C:membrane"/>
    <property type="evidence" value="ECO:0007669"/>
    <property type="project" value="UniProtKB-SubCell"/>
</dbReference>
<name>A0A8H6FNN4_9LECA</name>
<feature type="transmembrane region" description="Helical" evidence="7">
    <location>
        <begin position="130"/>
        <end position="152"/>
    </location>
</feature>
<dbReference type="PANTHER" id="PTHR33048">
    <property type="entry name" value="PTH11-LIKE INTEGRAL MEMBRANE PROTEIN (AFU_ORTHOLOGUE AFUA_5G11245)"/>
    <property type="match status" value="1"/>
</dbReference>
<sequence length="406" mass="44415">MAAIYARDNQLHGRGVNLAVISIVFTFVAICLVCSRLASRLTTGRKLHEDDYAIIASVVFSIGLGISNVVSVAHGAGKVSTSLPPEDLRMALQAFWAAQILYKFTITLTKTSICLLYLRIFTTKKFRQTVHVIMGYVILYSFASIIATVVQCTPLERIWDHAVPGTCINLTAFWYANASANIIGDFLILALPMPVVRSLQLPQRQRLGLVMVFALGGFVCITSILRMTTLKTGSKAKDQIYGTLNSTIWTTIEANTAIICACLPMLKSPLTALFPRLFPRGSADDYSSGSNAARRRGATTQDRTSPPAAYDGWGRLESKKPSQRTRMSTMISTAPARKGSSLGSSSEDTFRTDSQDVPMGNISKTTHVDVQYGNERMEQPMLSPKSNEHARSISATHLVGEDFSFP</sequence>
<feature type="transmembrane region" description="Helical" evidence="7">
    <location>
        <begin position="51"/>
        <end position="74"/>
    </location>
</feature>
<organism evidence="9 10">
    <name type="scientific">Letharia columbiana</name>
    <dbReference type="NCBI Taxonomy" id="112416"/>
    <lineage>
        <taxon>Eukaryota</taxon>
        <taxon>Fungi</taxon>
        <taxon>Dikarya</taxon>
        <taxon>Ascomycota</taxon>
        <taxon>Pezizomycotina</taxon>
        <taxon>Lecanoromycetes</taxon>
        <taxon>OSLEUM clade</taxon>
        <taxon>Lecanoromycetidae</taxon>
        <taxon>Lecanorales</taxon>
        <taxon>Lecanorineae</taxon>
        <taxon>Parmeliaceae</taxon>
        <taxon>Letharia</taxon>
    </lineage>
</organism>
<dbReference type="RefSeq" id="XP_037161297.1">
    <property type="nucleotide sequence ID" value="XM_037311835.1"/>
</dbReference>
<evidence type="ECO:0000256" key="7">
    <source>
        <dbReference type="SAM" id="Phobius"/>
    </source>
</evidence>
<dbReference type="EMBL" id="JACCJC010000053">
    <property type="protein sequence ID" value="KAF6231865.1"/>
    <property type="molecule type" value="Genomic_DNA"/>
</dbReference>
<dbReference type="AlphaFoldDB" id="A0A8H6FNN4"/>
<dbReference type="OrthoDB" id="444631at2759"/>
<feature type="region of interest" description="Disordered" evidence="6">
    <location>
        <begin position="284"/>
        <end position="361"/>
    </location>
</feature>
<evidence type="ECO:0000256" key="5">
    <source>
        <dbReference type="ARBA" id="ARBA00038359"/>
    </source>
</evidence>
<feature type="transmembrane region" description="Helical" evidence="7">
    <location>
        <begin position="18"/>
        <end position="39"/>
    </location>
</feature>
<dbReference type="InterPro" id="IPR052337">
    <property type="entry name" value="SAT4-like"/>
</dbReference>
<comment type="caution">
    <text evidence="9">The sequence shown here is derived from an EMBL/GenBank/DDBJ whole genome shotgun (WGS) entry which is preliminary data.</text>
</comment>